<organism evidence="11 12">
    <name type="scientific">Saccharopolyspora spinosa</name>
    <dbReference type="NCBI Taxonomy" id="60894"/>
    <lineage>
        <taxon>Bacteria</taxon>
        <taxon>Bacillati</taxon>
        <taxon>Actinomycetota</taxon>
        <taxon>Actinomycetes</taxon>
        <taxon>Pseudonocardiales</taxon>
        <taxon>Pseudonocardiaceae</taxon>
        <taxon>Saccharopolyspora</taxon>
    </lineage>
</organism>
<comment type="similarity">
    <text evidence="10">Belongs to the phosphoglycerate kinase family.</text>
</comment>
<keyword evidence="7 10" id="KW-0418">Kinase</keyword>
<dbReference type="GO" id="GO:0006096">
    <property type="term" value="P:glycolytic process"/>
    <property type="evidence" value="ECO:0007669"/>
    <property type="project" value="UniProtKB-UniPathway"/>
</dbReference>
<evidence type="ECO:0000313" key="12">
    <source>
        <dbReference type="Proteomes" id="UP000233786"/>
    </source>
</evidence>
<evidence type="ECO:0000256" key="6">
    <source>
        <dbReference type="ARBA" id="ARBA00022741"/>
    </source>
</evidence>
<dbReference type="GO" id="GO:0043531">
    <property type="term" value="F:ADP binding"/>
    <property type="evidence" value="ECO:0007669"/>
    <property type="project" value="TreeGrafter"/>
</dbReference>
<dbReference type="InterPro" id="IPR001576">
    <property type="entry name" value="Phosphoglycerate_kinase"/>
</dbReference>
<dbReference type="InterPro" id="IPR015824">
    <property type="entry name" value="Phosphoglycerate_kinase_N"/>
</dbReference>
<evidence type="ECO:0000256" key="4">
    <source>
        <dbReference type="ARBA" id="ARBA00016471"/>
    </source>
</evidence>
<dbReference type="Proteomes" id="UP000233786">
    <property type="component" value="Unassembled WGS sequence"/>
</dbReference>
<evidence type="ECO:0000256" key="9">
    <source>
        <dbReference type="ARBA" id="ARBA00023152"/>
    </source>
</evidence>
<evidence type="ECO:0000256" key="7">
    <source>
        <dbReference type="ARBA" id="ARBA00022777"/>
    </source>
</evidence>
<dbReference type="STRING" id="994479.GCA_000194155_05405"/>
<dbReference type="GO" id="GO:0006094">
    <property type="term" value="P:gluconeogenesis"/>
    <property type="evidence" value="ECO:0007669"/>
    <property type="project" value="TreeGrafter"/>
</dbReference>
<dbReference type="PANTHER" id="PTHR11406">
    <property type="entry name" value="PHOSPHOGLYCERATE KINASE"/>
    <property type="match status" value="1"/>
</dbReference>
<evidence type="ECO:0000256" key="8">
    <source>
        <dbReference type="ARBA" id="ARBA00022840"/>
    </source>
</evidence>
<dbReference type="EC" id="2.7.2.3" evidence="3 10"/>
<dbReference type="GO" id="GO:0005524">
    <property type="term" value="F:ATP binding"/>
    <property type="evidence" value="ECO:0007669"/>
    <property type="project" value="UniProtKB-KW"/>
</dbReference>
<dbReference type="GO" id="GO:0004618">
    <property type="term" value="F:phosphoglycerate kinase activity"/>
    <property type="evidence" value="ECO:0007669"/>
    <property type="project" value="UniProtKB-EC"/>
</dbReference>
<dbReference type="PRINTS" id="PR00477">
    <property type="entry name" value="PHGLYCKINASE"/>
</dbReference>
<evidence type="ECO:0000313" key="11">
    <source>
        <dbReference type="EMBL" id="PKW16309.1"/>
    </source>
</evidence>
<keyword evidence="12" id="KW-1185">Reference proteome</keyword>
<evidence type="ECO:0000256" key="5">
    <source>
        <dbReference type="ARBA" id="ARBA00022679"/>
    </source>
</evidence>
<dbReference type="Pfam" id="PF00162">
    <property type="entry name" value="PGK"/>
    <property type="match status" value="1"/>
</dbReference>
<keyword evidence="8" id="KW-0067">ATP-binding</keyword>
<comment type="catalytic activity">
    <reaction evidence="1 10">
        <text>(2R)-3-phosphoglycerate + ATP = (2R)-3-phospho-glyceroyl phosphate + ADP</text>
        <dbReference type="Rhea" id="RHEA:14801"/>
        <dbReference type="ChEBI" id="CHEBI:30616"/>
        <dbReference type="ChEBI" id="CHEBI:57604"/>
        <dbReference type="ChEBI" id="CHEBI:58272"/>
        <dbReference type="ChEBI" id="CHEBI:456216"/>
        <dbReference type="EC" id="2.7.2.3"/>
    </reaction>
</comment>
<dbReference type="AlphaFoldDB" id="A0A2N3Y063"/>
<dbReference type="EMBL" id="PJNB01000001">
    <property type="protein sequence ID" value="PKW16309.1"/>
    <property type="molecule type" value="Genomic_DNA"/>
</dbReference>
<comment type="pathway">
    <text evidence="2">Carbohydrate degradation; glycolysis; pyruvate from D-glyceraldehyde 3-phosphate: step 2/5.</text>
</comment>
<gene>
    <name evidence="11" type="ORF">A8926_4127</name>
</gene>
<dbReference type="PANTHER" id="PTHR11406:SF23">
    <property type="entry name" value="PHOSPHOGLYCERATE KINASE 1, CHLOROPLASTIC-RELATED"/>
    <property type="match status" value="1"/>
</dbReference>
<sequence>MRSEGMRGVRLLSQQEIRCGQRWIYSAGFNVGRALADTGRIDEELPAIERLLDAGARVAVLSHQGNGVDDANELDFVADYIADRLGRTVGYFPGNATPDAVDRAHALRAGEAVVFGNTRKHAGEMTNSAELAGRFAALGDCAAIGGFSKAHRAHASNVGLLGHRPAFAADSLVHETGLLAPWAGSSDELYSVAVLGGVKPEKTAIGLEHLTATYDLVIPGGAVLNNLLRALGHDIGSSTVGSRPEKCLQVSRNVLNRANRAELHIPDEVVIARPTGRDFADARTIPVSRGVPSDYAIVDFVLAPWVCAKLDHLTSHGGRAFIAGTPARYTEGFTRASDALLGALGHDRVNALLLGGDTTADLPWNGTKSTGGGSALHYLAYGTCPVFDALRTNALRWEATL</sequence>
<comment type="caution">
    <text evidence="11">The sequence shown here is derived from an EMBL/GenBank/DDBJ whole genome shotgun (WGS) entry which is preliminary data.</text>
</comment>
<dbReference type="UniPathway" id="UPA00109">
    <property type="reaction ID" value="UER00185"/>
</dbReference>
<evidence type="ECO:0000256" key="3">
    <source>
        <dbReference type="ARBA" id="ARBA00013061"/>
    </source>
</evidence>
<accession>A0A2N3Y063</accession>
<proteinExistence type="inferred from homology"/>
<dbReference type="RefSeq" id="WP_101376610.1">
    <property type="nucleotide sequence ID" value="NZ_CP061007.1"/>
</dbReference>
<keyword evidence="5 10" id="KW-0808">Transferase</keyword>
<name>A0A2N3Y063_SACSN</name>
<dbReference type="OrthoDB" id="6462883at2"/>
<dbReference type="Gene3D" id="3.40.50.1260">
    <property type="entry name" value="Phosphoglycerate kinase, N-terminal domain"/>
    <property type="match status" value="2"/>
</dbReference>
<dbReference type="GO" id="GO:0005829">
    <property type="term" value="C:cytosol"/>
    <property type="evidence" value="ECO:0007669"/>
    <property type="project" value="TreeGrafter"/>
</dbReference>
<protein>
    <recommendedName>
        <fullName evidence="4 10">Phosphoglycerate kinase</fullName>
        <ecNumber evidence="3 10">2.7.2.3</ecNumber>
    </recommendedName>
</protein>
<dbReference type="InterPro" id="IPR036043">
    <property type="entry name" value="Phosphoglycerate_kinase_sf"/>
</dbReference>
<keyword evidence="6" id="KW-0547">Nucleotide-binding</keyword>
<reference evidence="11" key="1">
    <citation type="submission" date="2017-12" db="EMBL/GenBank/DDBJ databases">
        <title>Sequencing the genomes of 1000 Actinobacteria strains.</title>
        <authorList>
            <person name="Klenk H.-P."/>
        </authorList>
    </citation>
    <scope>NUCLEOTIDE SEQUENCE [LARGE SCALE GENOMIC DNA]</scope>
    <source>
        <strain evidence="11">DSM 44228</strain>
    </source>
</reference>
<evidence type="ECO:0000256" key="1">
    <source>
        <dbReference type="ARBA" id="ARBA00000642"/>
    </source>
</evidence>
<evidence type="ECO:0000256" key="2">
    <source>
        <dbReference type="ARBA" id="ARBA00004838"/>
    </source>
</evidence>
<keyword evidence="9" id="KW-0324">Glycolysis</keyword>
<dbReference type="SUPFAM" id="SSF53748">
    <property type="entry name" value="Phosphoglycerate kinase"/>
    <property type="match status" value="1"/>
</dbReference>
<evidence type="ECO:0000256" key="10">
    <source>
        <dbReference type="RuleBase" id="RU000532"/>
    </source>
</evidence>